<protein>
    <recommendedName>
        <fullName evidence="2">UBL3-like ubiquitin domain-containing protein</fullName>
    </recommendedName>
</protein>
<proteinExistence type="predicted"/>
<evidence type="ECO:0008006" key="2">
    <source>
        <dbReference type="Google" id="ProtNLM"/>
    </source>
</evidence>
<name>A0A0H5QLS7_9EUKA</name>
<organism evidence="1">
    <name type="scientific">Spongospora subterranea</name>
    <dbReference type="NCBI Taxonomy" id="70186"/>
    <lineage>
        <taxon>Eukaryota</taxon>
        <taxon>Sar</taxon>
        <taxon>Rhizaria</taxon>
        <taxon>Endomyxa</taxon>
        <taxon>Phytomyxea</taxon>
        <taxon>Plasmodiophorida</taxon>
        <taxon>Plasmodiophoridae</taxon>
        <taxon>Spongospora</taxon>
    </lineage>
</organism>
<evidence type="ECO:0000313" key="1">
    <source>
        <dbReference type="EMBL" id="CRZ02296.1"/>
    </source>
</evidence>
<sequence>MTGRPTLTCRILFANTELKILLSDIPPEMMGCDLQALIGENWPVQIGGPLGPADSQQITMIFYGHRIVNDQPLHQQKLLVERISSILVSRPPPRRRRFCSARGSSWELCCLIL</sequence>
<accession>A0A0H5QLS7</accession>
<dbReference type="EMBL" id="HACM01001854">
    <property type="protein sequence ID" value="CRZ02296.1"/>
    <property type="molecule type" value="Transcribed_RNA"/>
</dbReference>
<reference evidence="1" key="1">
    <citation type="submission" date="2015-04" db="EMBL/GenBank/DDBJ databases">
        <title>The genome sequence of the plant pathogenic Rhizarian Plasmodiophora brassicae reveals insights in its biotrophic life cycle and the origin of chitin synthesis.</title>
        <authorList>
            <person name="Schwelm A."/>
            <person name="Fogelqvist J."/>
            <person name="Knaust A."/>
            <person name="Julke S."/>
            <person name="Lilja T."/>
            <person name="Dhandapani V."/>
            <person name="Bonilla-Rosso G."/>
            <person name="Karlsson M."/>
            <person name="Shevchenko A."/>
            <person name="Choi S.R."/>
            <person name="Kim H.G."/>
            <person name="Park J.Y."/>
            <person name="Lim Y.P."/>
            <person name="Ludwig-Muller J."/>
            <person name="Dixelius C."/>
        </authorList>
    </citation>
    <scope>NUCLEOTIDE SEQUENCE</scope>
    <source>
        <tissue evidence="1">Potato root galls</tissue>
    </source>
</reference>
<dbReference type="AlphaFoldDB" id="A0A0H5QLS7"/>